<dbReference type="InterPro" id="IPR016162">
    <property type="entry name" value="Ald_DH_N"/>
</dbReference>
<protein>
    <recommendedName>
        <fullName evidence="4">Aldehyde dehydrogenase family protein</fullName>
    </recommendedName>
</protein>
<dbReference type="Gene3D" id="3.40.605.10">
    <property type="entry name" value="Aldehyde Dehydrogenase, Chain A, domain 1"/>
    <property type="match status" value="1"/>
</dbReference>
<gene>
    <name evidence="3" type="ORF">DSL92_01270</name>
</gene>
<dbReference type="SUPFAM" id="SSF53720">
    <property type="entry name" value="ALDH-like"/>
    <property type="match status" value="1"/>
</dbReference>
<organism evidence="3">
    <name type="scientific">Billgrantia gudaonensis</name>
    <dbReference type="NCBI Taxonomy" id="376427"/>
    <lineage>
        <taxon>Bacteria</taxon>
        <taxon>Pseudomonadati</taxon>
        <taxon>Pseudomonadota</taxon>
        <taxon>Gammaproteobacteria</taxon>
        <taxon>Oceanospirillales</taxon>
        <taxon>Halomonadaceae</taxon>
        <taxon>Billgrantia</taxon>
    </lineage>
</organism>
<dbReference type="AlphaFoldDB" id="A0A432JKH7"/>
<evidence type="ECO:0000256" key="1">
    <source>
        <dbReference type="ARBA" id="ARBA00023002"/>
    </source>
</evidence>
<name>A0A432JKH7_9GAMM</name>
<feature type="region of interest" description="Disordered" evidence="2">
    <location>
        <begin position="25"/>
        <end position="67"/>
    </location>
</feature>
<keyword evidence="1" id="KW-0560">Oxidoreductase</keyword>
<evidence type="ECO:0000313" key="3">
    <source>
        <dbReference type="EMBL" id="RUA23092.1"/>
    </source>
</evidence>
<sequence>MVFNDTLWHNALPFGGVGESGMGAYHGEAGFRQQSRTQRLRPDHNPVRAAQSTVSALAAENAGPVMS</sequence>
<accession>A0A432JKH7</accession>
<dbReference type="Gene3D" id="3.40.309.10">
    <property type="entry name" value="Aldehyde Dehydrogenase, Chain A, domain 2"/>
    <property type="match status" value="1"/>
</dbReference>
<dbReference type="EMBL" id="RXHI01000003">
    <property type="protein sequence ID" value="RUA23092.1"/>
    <property type="molecule type" value="Genomic_DNA"/>
</dbReference>
<dbReference type="GO" id="GO:0016620">
    <property type="term" value="F:oxidoreductase activity, acting on the aldehyde or oxo group of donors, NAD or NADP as acceptor"/>
    <property type="evidence" value="ECO:0007669"/>
    <property type="project" value="InterPro"/>
</dbReference>
<evidence type="ECO:0008006" key="4">
    <source>
        <dbReference type="Google" id="ProtNLM"/>
    </source>
</evidence>
<dbReference type="InterPro" id="IPR016163">
    <property type="entry name" value="Ald_DH_C"/>
</dbReference>
<evidence type="ECO:0000256" key="2">
    <source>
        <dbReference type="SAM" id="MobiDB-lite"/>
    </source>
</evidence>
<proteinExistence type="predicted"/>
<comment type="caution">
    <text evidence="3">The sequence shown here is derived from an EMBL/GenBank/DDBJ whole genome shotgun (WGS) entry which is preliminary data.</text>
</comment>
<dbReference type="InterPro" id="IPR016161">
    <property type="entry name" value="Ald_DH/histidinol_DH"/>
</dbReference>
<reference evidence="3" key="1">
    <citation type="submission" date="2018-12" db="EMBL/GenBank/DDBJ databases">
        <authorList>
            <person name="Jadhav K."/>
            <person name="Kushwaha B."/>
            <person name="Jadhav I."/>
        </authorList>
    </citation>
    <scope>NUCLEOTIDE SEQUENCE [LARGE SCALE GENOMIC DNA]</scope>
    <source>
        <strain evidence="3">SBS 10</strain>
    </source>
</reference>